<gene>
    <name evidence="2" type="ORF">MLD63_15165</name>
</gene>
<keyword evidence="2" id="KW-0223">Dioxygenase</keyword>
<dbReference type="EMBL" id="JAKZEU010000005">
    <property type="protein sequence ID" value="MCQ0971762.1"/>
    <property type="molecule type" value="Genomic_DNA"/>
</dbReference>
<keyword evidence="2" id="KW-0560">Oxidoreductase</keyword>
<accession>A0ABT1MTZ7</accession>
<dbReference type="InterPro" id="IPR006311">
    <property type="entry name" value="TAT_signal"/>
</dbReference>
<comment type="caution">
    <text evidence="2">The sequence shown here is derived from an EMBL/GenBank/DDBJ whole genome shotgun (WGS) entry which is preliminary data.</text>
</comment>
<proteinExistence type="predicted"/>
<feature type="domain" description="Intradiol ring-cleavage dioxygenases" evidence="1">
    <location>
        <begin position="67"/>
        <end position="165"/>
    </location>
</feature>
<dbReference type="Pfam" id="PF00775">
    <property type="entry name" value="Dioxygenase_C"/>
    <property type="match status" value="1"/>
</dbReference>
<protein>
    <submittedName>
        <fullName evidence="2">Intradiol ring-cleavage dioxygenase</fullName>
    </submittedName>
</protein>
<dbReference type="RefSeq" id="WP_255330763.1">
    <property type="nucleotide sequence ID" value="NZ_JAKZEU010000005.1"/>
</dbReference>
<dbReference type="SUPFAM" id="SSF49482">
    <property type="entry name" value="Aromatic compound dioxygenase"/>
    <property type="match status" value="1"/>
</dbReference>
<dbReference type="PANTHER" id="PTHR34315">
    <property type="match status" value="1"/>
</dbReference>
<reference evidence="2 3" key="1">
    <citation type="submission" date="2022-03" db="EMBL/GenBank/DDBJ databases">
        <authorList>
            <person name="He Y."/>
        </authorList>
    </citation>
    <scope>NUCLEOTIDE SEQUENCE [LARGE SCALE GENOMIC DNA]</scope>
    <source>
        <strain evidence="2 3">TK19116</strain>
    </source>
</reference>
<dbReference type="InterPro" id="IPR015889">
    <property type="entry name" value="Intradiol_dOase_core"/>
</dbReference>
<dbReference type="CDD" id="cd03457">
    <property type="entry name" value="intradiol_dioxygenase_like"/>
    <property type="match status" value="1"/>
</dbReference>
<dbReference type="Proteomes" id="UP001203945">
    <property type="component" value="Unassembled WGS sequence"/>
</dbReference>
<organism evidence="2 3">
    <name type="scientific">Paracoccus albicereus</name>
    <dbReference type="NCBI Taxonomy" id="2922394"/>
    <lineage>
        <taxon>Bacteria</taxon>
        <taxon>Pseudomonadati</taxon>
        <taxon>Pseudomonadota</taxon>
        <taxon>Alphaproteobacteria</taxon>
        <taxon>Rhodobacterales</taxon>
        <taxon>Paracoccaceae</taxon>
        <taxon>Paracoccus</taxon>
    </lineage>
</organism>
<name>A0ABT1MTZ7_9RHOB</name>
<dbReference type="PANTHER" id="PTHR34315:SF1">
    <property type="entry name" value="INTRADIOL RING-CLEAVAGE DIOXYGENASES DOMAIN-CONTAINING PROTEIN-RELATED"/>
    <property type="match status" value="1"/>
</dbReference>
<dbReference type="Gene3D" id="2.60.130.10">
    <property type="entry name" value="Aromatic compound dioxygenase"/>
    <property type="match status" value="1"/>
</dbReference>
<evidence type="ECO:0000313" key="3">
    <source>
        <dbReference type="Proteomes" id="UP001203945"/>
    </source>
</evidence>
<evidence type="ECO:0000313" key="2">
    <source>
        <dbReference type="EMBL" id="MCQ0971762.1"/>
    </source>
</evidence>
<dbReference type="PROSITE" id="PS51318">
    <property type="entry name" value="TAT"/>
    <property type="match status" value="1"/>
</dbReference>
<keyword evidence="3" id="KW-1185">Reference proteome</keyword>
<sequence length="222" mass="23817">MTDRRDLLRMLAAAAPATLGSGFWPAIALAQARGAGLIAANVCRLTPASTEGPYYLDPVLNRADIREDREGAAMDLALQVVTEDCRPISGARVDVWHCDAQGRYSGVAGVGGQFLRGSQFSDRTGAVRFRTIFPGWYPGRTTHVHFKVWLGQREALTGQAFFADDVADAIERADPAYRRDTNAGRIGNAADGIARRAGEGAYARVRQLPDGIDAAMVIGVAL</sequence>
<dbReference type="GO" id="GO:0051213">
    <property type="term" value="F:dioxygenase activity"/>
    <property type="evidence" value="ECO:0007669"/>
    <property type="project" value="UniProtKB-KW"/>
</dbReference>
<dbReference type="InterPro" id="IPR000627">
    <property type="entry name" value="Intradiol_dOase_C"/>
</dbReference>
<evidence type="ECO:0000259" key="1">
    <source>
        <dbReference type="Pfam" id="PF00775"/>
    </source>
</evidence>